<organism evidence="1 2">
    <name type="scientific">Paramecium primaurelia</name>
    <dbReference type="NCBI Taxonomy" id="5886"/>
    <lineage>
        <taxon>Eukaryota</taxon>
        <taxon>Sar</taxon>
        <taxon>Alveolata</taxon>
        <taxon>Ciliophora</taxon>
        <taxon>Intramacronucleata</taxon>
        <taxon>Oligohymenophorea</taxon>
        <taxon>Peniculida</taxon>
        <taxon>Parameciidae</taxon>
        <taxon>Paramecium</taxon>
    </lineage>
</organism>
<sequence length="183" mass="21591">MDNHFFKSEDNLGLQNSLENLKKSNRPSHYQKVDENIRQQIIDLACNKGQPLRQIAQNLGIKYSTAKAIVQVYQNEGRIGKKRTRDKRIFQEIETFIMVVHKESGKIEKLKHKSECSDLKSNFQSAKMNLEEVHYSQLAQYFERYNLQEEDKVQTSQNQTLLDIVKILNTQYQQFDNVPQQQR</sequence>
<dbReference type="Pfam" id="PF13384">
    <property type="entry name" value="HTH_23"/>
    <property type="match status" value="1"/>
</dbReference>
<name>A0A8S1K4V9_PARPR</name>
<proteinExistence type="predicted"/>
<keyword evidence="2" id="KW-1185">Reference proteome</keyword>
<dbReference type="EMBL" id="CAJJDM010000009">
    <property type="protein sequence ID" value="CAD8047933.1"/>
    <property type="molecule type" value="Genomic_DNA"/>
</dbReference>
<dbReference type="OMA" id="NRPSQYQ"/>
<protein>
    <submittedName>
        <fullName evidence="1">Uncharacterized protein</fullName>
    </submittedName>
</protein>
<dbReference type="AlphaFoldDB" id="A0A8S1K4V9"/>
<accession>A0A8S1K4V9</accession>
<evidence type="ECO:0000313" key="1">
    <source>
        <dbReference type="EMBL" id="CAD8047933.1"/>
    </source>
</evidence>
<comment type="caution">
    <text evidence="1">The sequence shown here is derived from an EMBL/GenBank/DDBJ whole genome shotgun (WGS) entry which is preliminary data.</text>
</comment>
<gene>
    <name evidence="1" type="ORF">PPRIM_AZ9-3.1.T0120242</name>
</gene>
<reference evidence="1" key="1">
    <citation type="submission" date="2021-01" db="EMBL/GenBank/DDBJ databases">
        <authorList>
            <consortium name="Genoscope - CEA"/>
            <person name="William W."/>
        </authorList>
    </citation>
    <scope>NUCLEOTIDE SEQUENCE</scope>
</reference>
<evidence type="ECO:0000313" key="2">
    <source>
        <dbReference type="Proteomes" id="UP000688137"/>
    </source>
</evidence>
<dbReference type="Proteomes" id="UP000688137">
    <property type="component" value="Unassembled WGS sequence"/>
</dbReference>